<dbReference type="InterPro" id="IPR011701">
    <property type="entry name" value="MFS"/>
</dbReference>
<protein>
    <submittedName>
        <fullName evidence="8">MFS general substrate transporter</fullName>
    </submittedName>
</protein>
<dbReference type="Pfam" id="PF07690">
    <property type="entry name" value="MFS_1"/>
    <property type="match status" value="1"/>
</dbReference>
<evidence type="ECO:0000256" key="4">
    <source>
        <dbReference type="ARBA" id="ARBA00022989"/>
    </source>
</evidence>
<dbReference type="InterPro" id="IPR020846">
    <property type="entry name" value="MFS_dom"/>
</dbReference>
<dbReference type="Proteomes" id="UP001215280">
    <property type="component" value="Unassembled WGS sequence"/>
</dbReference>
<feature type="transmembrane region" description="Helical" evidence="6">
    <location>
        <begin position="113"/>
        <end position="135"/>
    </location>
</feature>
<dbReference type="PROSITE" id="PS50850">
    <property type="entry name" value="MFS"/>
    <property type="match status" value="1"/>
</dbReference>
<dbReference type="FunFam" id="1.20.1250.20:FF:000013">
    <property type="entry name" value="MFS general substrate transporter"/>
    <property type="match status" value="1"/>
</dbReference>
<keyword evidence="9" id="KW-1185">Reference proteome</keyword>
<reference evidence="8" key="1">
    <citation type="submission" date="2023-03" db="EMBL/GenBank/DDBJ databases">
        <title>Massive genome expansion in bonnet fungi (Mycena s.s.) driven by repeated elements and novel gene families across ecological guilds.</title>
        <authorList>
            <consortium name="Lawrence Berkeley National Laboratory"/>
            <person name="Harder C.B."/>
            <person name="Miyauchi S."/>
            <person name="Viragh M."/>
            <person name="Kuo A."/>
            <person name="Thoen E."/>
            <person name="Andreopoulos B."/>
            <person name="Lu D."/>
            <person name="Skrede I."/>
            <person name="Drula E."/>
            <person name="Henrissat B."/>
            <person name="Morin E."/>
            <person name="Kohler A."/>
            <person name="Barry K."/>
            <person name="LaButti K."/>
            <person name="Morin E."/>
            <person name="Salamov A."/>
            <person name="Lipzen A."/>
            <person name="Mereny Z."/>
            <person name="Hegedus B."/>
            <person name="Baldrian P."/>
            <person name="Stursova M."/>
            <person name="Weitz H."/>
            <person name="Taylor A."/>
            <person name="Grigoriev I.V."/>
            <person name="Nagy L.G."/>
            <person name="Martin F."/>
            <person name="Kauserud H."/>
        </authorList>
    </citation>
    <scope>NUCLEOTIDE SEQUENCE</scope>
    <source>
        <strain evidence="8">CBHHK188m</strain>
    </source>
</reference>
<evidence type="ECO:0000313" key="9">
    <source>
        <dbReference type="Proteomes" id="UP001215280"/>
    </source>
</evidence>
<feature type="transmembrane region" description="Helical" evidence="6">
    <location>
        <begin position="169"/>
        <end position="191"/>
    </location>
</feature>
<dbReference type="GO" id="GO:0022857">
    <property type="term" value="F:transmembrane transporter activity"/>
    <property type="evidence" value="ECO:0007669"/>
    <property type="project" value="InterPro"/>
</dbReference>
<evidence type="ECO:0000259" key="7">
    <source>
        <dbReference type="PROSITE" id="PS50850"/>
    </source>
</evidence>
<evidence type="ECO:0000256" key="2">
    <source>
        <dbReference type="ARBA" id="ARBA00022448"/>
    </source>
</evidence>
<dbReference type="EMBL" id="JARJLG010000107">
    <property type="protein sequence ID" value="KAJ7744487.1"/>
    <property type="molecule type" value="Genomic_DNA"/>
</dbReference>
<dbReference type="PANTHER" id="PTHR43791:SF6">
    <property type="entry name" value="TRANSPORTER, PUTATIVE (AFU_ORTHOLOGUE AFUA_1G16690)-RELATED"/>
    <property type="match status" value="1"/>
</dbReference>
<dbReference type="SUPFAM" id="SSF103473">
    <property type="entry name" value="MFS general substrate transporter"/>
    <property type="match status" value="1"/>
</dbReference>
<dbReference type="FunFam" id="1.20.1250.20:FF:000057">
    <property type="entry name" value="MFS general substrate transporter"/>
    <property type="match status" value="1"/>
</dbReference>
<feature type="transmembrane region" description="Helical" evidence="6">
    <location>
        <begin position="342"/>
        <end position="360"/>
    </location>
</feature>
<comment type="caution">
    <text evidence="8">The sequence shown here is derived from an EMBL/GenBank/DDBJ whole genome shotgun (WGS) entry which is preliminary data.</text>
</comment>
<evidence type="ECO:0000313" key="8">
    <source>
        <dbReference type="EMBL" id="KAJ7744487.1"/>
    </source>
</evidence>
<sequence length="478" mass="53636">MDDFDDDSQDRPLLAGDLDIDTDAGFGGKHGRQQIESRLLTKLDTRMSILVLIYILNYIDRNNASAARLHGFERDLGLTGTQFASILSVLYVGYIMMQIPSNMFLNYIGRPSLYLPICMMAWGLISISTGCFIGAMYTRFFIGKLRLTLFSLKFLISKWYTRRELSQRTALLSCGSLISNAFGSLIASGILDMMDDKWGYAAWRWLFFIEGGITVVVAFAAIFILPDFPETKASWLTPAEQVLAQRRMVEDAGVDEDLDPKQGSISGLFMAATDPKIWWLALTLTSIVLSLSFNAYFPTLAETMGYNKTLTLLLFLSAPPWFFATFYAFANSRHSDQTGERFWHIVTPLLVGILGFLLAMSTMNTVARYISLFMMACSYAGFITYLSWASGSIRPSHKRAVGLAGINMVSSFGNIAGSYIWPSAWGPDYRASYSICIFASTLGILLSFMFRQHLAFLNAQAEKREIEMDEPKGYRYLL</sequence>
<evidence type="ECO:0000256" key="5">
    <source>
        <dbReference type="ARBA" id="ARBA00023136"/>
    </source>
</evidence>
<dbReference type="AlphaFoldDB" id="A0AAD7N397"/>
<keyword evidence="5 6" id="KW-0472">Membrane</keyword>
<gene>
    <name evidence="8" type="ORF">DFH07DRAFT_749308</name>
</gene>
<dbReference type="InterPro" id="IPR036259">
    <property type="entry name" value="MFS_trans_sf"/>
</dbReference>
<keyword evidence="2" id="KW-0813">Transport</keyword>
<feature type="transmembrane region" description="Helical" evidence="6">
    <location>
        <begin position="277"/>
        <end position="297"/>
    </location>
</feature>
<keyword evidence="4 6" id="KW-1133">Transmembrane helix</keyword>
<feature type="transmembrane region" description="Helical" evidence="6">
    <location>
        <begin position="366"/>
        <end position="388"/>
    </location>
</feature>
<feature type="domain" description="Major facilitator superfamily (MFS) profile" evidence="7">
    <location>
        <begin position="46"/>
        <end position="455"/>
    </location>
</feature>
<accession>A0AAD7N397</accession>
<dbReference type="PANTHER" id="PTHR43791">
    <property type="entry name" value="PERMEASE-RELATED"/>
    <property type="match status" value="1"/>
</dbReference>
<dbReference type="GO" id="GO:0016020">
    <property type="term" value="C:membrane"/>
    <property type="evidence" value="ECO:0007669"/>
    <property type="project" value="UniProtKB-SubCell"/>
</dbReference>
<organism evidence="8 9">
    <name type="scientific">Mycena maculata</name>
    <dbReference type="NCBI Taxonomy" id="230809"/>
    <lineage>
        <taxon>Eukaryota</taxon>
        <taxon>Fungi</taxon>
        <taxon>Dikarya</taxon>
        <taxon>Basidiomycota</taxon>
        <taxon>Agaricomycotina</taxon>
        <taxon>Agaricomycetes</taxon>
        <taxon>Agaricomycetidae</taxon>
        <taxon>Agaricales</taxon>
        <taxon>Marasmiineae</taxon>
        <taxon>Mycenaceae</taxon>
        <taxon>Mycena</taxon>
    </lineage>
</organism>
<name>A0AAD7N397_9AGAR</name>
<proteinExistence type="predicted"/>
<feature type="transmembrane region" description="Helical" evidence="6">
    <location>
        <begin position="203"/>
        <end position="225"/>
    </location>
</feature>
<feature type="transmembrane region" description="Helical" evidence="6">
    <location>
        <begin position="79"/>
        <end position="101"/>
    </location>
</feature>
<feature type="transmembrane region" description="Helical" evidence="6">
    <location>
        <begin position="400"/>
        <end position="420"/>
    </location>
</feature>
<comment type="subcellular location">
    <subcellularLocation>
        <location evidence="1">Membrane</location>
        <topology evidence="1">Multi-pass membrane protein</topology>
    </subcellularLocation>
</comment>
<dbReference type="Gene3D" id="1.20.1250.20">
    <property type="entry name" value="MFS general substrate transporter like domains"/>
    <property type="match status" value="2"/>
</dbReference>
<evidence type="ECO:0000256" key="6">
    <source>
        <dbReference type="SAM" id="Phobius"/>
    </source>
</evidence>
<evidence type="ECO:0000256" key="3">
    <source>
        <dbReference type="ARBA" id="ARBA00022692"/>
    </source>
</evidence>
<keyword evidence="3 6" id="KW-0812">Transmembrane</keyword>
<feature type="transmembrane region" description="Helical" evidence="6">
    <location>
        <begin position="432"/>
        <end position="450"/>
    </location>
</feature>
<evidence type="ECO:0000256" key="1">
    <source>
        <dbReference type="ARBA" id="ARBA00004141"/>
    </source>
</evidence>
<feature type="transmembrane region" description="Helical" evidence="6">
    <location>
        <begin position="309"/>
        <end position="330"/>
    </location>
</feature>